<dbReference type="OrthoDB" id="1048788at2"/>
<gene>
    <name evidence="2" type="ORF">EDD71_10819</name>
</gene>
<name>A0A4R7KR90_9CLOT</name>
<dbReference type="RefSeq" id="WP_133627869.1">
    <property type="nucleotide sequence ID" value="NZ_SOAZ01000008.1"/>
</dbReference>
<keyword evidence="3" id="KW-1185">Reference proteome</keyword>
<feature type="transmembrane region" description="Helical" evidence="1">
    <location>
        <begin position="97"/>
        <end position="118"/>
    </location>
</feature>
<dbReference type="EMBL" id="SOAZ01000008">
    <property type="protein sequence ID" value="TDT61123.1"/>
    <property type="molecule type" value="Genomic_DNA"/>
</dbReference>
<dbReference type="InterPro" id="IPR024294">
    <property type="entry name" value="DUF3810"/>
</dbReference>
<evidence type="ECO:0000313" key="3">
    <source>
        <dbReference type="Proteomes" id="UP000295325"/>
    </source>
</evidence>
<dbReference type="Pfam" id="PF12725">
    <property type="entry name" value="DUF3810"/>
    <property type="match status" value="1"/>
</dbReference>
<protein>
    <submittedName>
        <fullName evidence="2">Uncharacterized protein DUF3810</fullName>
    </submittedName>
</protein>
<keyword evidence="1" id="KW-1133">Transmembrane helix</keyword>
<comment type="caution">
    <text evidence="2">The sequence shown here is derived from an EMBL/GenBank/DDBJ whole genome shotgun (WGS) entry which is preliminary data.</text>
</comment>
<proteinExistence type="predicted"/>
<reference evidence="2 3" key="1">
    <citation type="submission" date="2019-03" db="EMBL/GenBank/DDBJ databases">
        <title>Genomic Encyclopedia of Type Strains, Phase IV (KMG-IV): sequencing the most valuable type-strain genomes for metagenomic binning, comparative biology and taxonomic classification.</title>
        <authorList>
            <person name="Goeker M."/>
        </authorList>
    </citation>
    <scope>NUCLEOTIDE SEQUENCE [LARGE SCALE GENOMIC DNA]</scope>
    <source>
        <strain evidence="2 3">DSM 24455</strain>
    </source>
</reference>
<sequence length="369" mass="42061">MCKKRYINKLLLVLLLPAAVIFSYSVSKYPGLVEKLYSTGTYRFIGRPLSQITGIFPFSLAEVIIILLTIYILYRIFYLIYRLIKVPHGKGKILKTFIINTSASISITYFSFIVLWGLNYHRKPFSQIINMPVSPPNVNELEGLCLDLIERANKLRSLVNENTEGVMKLSYNSVQAFNEAYKGYDEASIIYPVIGGKYGRPKGVFLSRLMSYTGISGVYFPFTGEANVNTNIPNSILPAAICHEMAHQRGFAREDEANYIAYLTSTMNPDVQFQYSGTLFALVYSMNALAQQDLKAFSRLKSMYSDGVRRDLLYINKFWGRYEGPIDRVTSKINNTYLKSNLQGEGIYSYNRMVNLLVAEYRLKVSDKK</sequence>
<accession>A0A4R7KR90</accession>
<dbReference type="Proteomes" id="UP000295325">
    <property type="component" value="Unassembled WGS sequence"/>
</dbReference>
<keyword evidence="1" id="KW-0472">Membrane</keyword>
<feature type="transmembrane region" description="Helical" evidence="1">
    <location>
        <begin position="52"/>
        <end position="77"/>
    </location>
</feature>
<evidence type="ECO:0000313" key="2">
    <source>
        <dbReference type="EMBL" id="TDT61123.1"/>
    </source>
</evidence>
<keyword evidence="1" id="KW-0812">Transmembrane</keyword>
<dbReference type="AlphaFoldDB" id="A0A4R7KR90"/>
<evidence type="ECO:0000256" key="1">
    <source>
        <dbReference type="SAM" id="Phobius"/>
    </source>
</evidence>
<organism evidence="2 3">
    <name type="scientific">Fonticella tunisiensis</name>
    <dbReference type="NCBI Taxonomy" id="1096341"/>
    <lineage>
        <taxon>Bacteria</taxon>
        <taxon>Bacillati</taxon>
        <taxon>Bacillota</taxon>
        <taxon>Clostridia</taxon>
        <taxon>Eubacteriales</taxon>
        <taxon>Clostridiaceae</taxon>
        <taxon>Fonticella</taxon>
    </lineage>
</organism>